<gene>
    <name evidence="1" type="ORF">AALP_AAs40864U000100</name>
</gene>
<dbReference type="OrthoDB" id="1856718at2759"/>
<protein>
    <submittedName>
        <fullName evidence="1">Uncharacterized protein</fullName>
    </submittedName>
</protein>
<evidence type="ECO:0000313" key="2">
    <source>
        <dbReference type="Proteomes" id="UP000029120"/>
    </source>
</evidence>
<reference evidence="2" key="1">
    <citation type="journal article" date="2015" name="Nat. Plants">
        <title>Genome expansion of Arabis alpina linked with retrotransposition and reduced symmetric DNA methylation.</title>
        <authorList>
            <person name="Willing E.M."/>
            <person name="Rawat V."/>
            <person name="Mandakova T."/>
            <person name="Maumus F."/>
            <person name="James G.V."/>
            <person name="Nordstroem K.J."/>
            <person name="Becker C."/>
            <person name="Warthmann N."/>
            <person name="Chica C."/>
            <person name="Szarzynska B."/>
            <person name="Zytnicki M."/>
            <person name="Albani M.C."/>
            <person name="Kiefer C."/>
            <person name="Bergonzi S."/>
            <person name="Castaings L."/>
            <person name="Mateos J.L."/>
            <person name="Berns M.C."/>
            <person name="Bujdoso N."/>
            <person name="Piofczyk T."/>
            <person name="de Lorenzo L."/>
            <person name="Barrero-Sicilia C."/>
            <person name="Mateos I."/>
            <person name="Piednoel M."/>
            <person name="Hagmann J."/>
            <person name="Chen-Min-Tao R."/>
            <person name="Iglesias-Fernandez R."/>
            <person name="Schuster S.C."/>
            <person name="Alonso-Blanco C."/>
            <person name="Roudier F."/>
            <person name="Carbonero P."/>
            <person name="Paz-Ares J."/>
            <person name="Davis S.J."/>
            <person name="Pecinka A."/>
            <person name="Quesneville H."/>
            <person name="Colot V."/>
            <person name="Lysak M.A."/>
            <person name="Weigel D."/>
            <person name="Coupland G."/>
            <person name="Schneeberger K."/>
        </authorList>
    </citation>
    <scope>NUCLEOTIDE SEQUENCE [LARGE SCALE GENOMIC DNA]</scope>
    <source>
        <strain evidence="2">cv. Pajares</strain>
    </source>
</reference>
<feature type="non-terminal residue" evidence="1">
    <location>
        <position position="70"/>
    </location>
</feature>
<dbReference type="Gramene" id="KFK24483">
    <property type="protein sequence ID" value="KFK24483"/>
    <property type="gene ID" value="AALP_AAs40864U000100"/>
</dbReference>
<accession>A0A087G3N1</accession>
<dbReference type="AlphaFoldDB" id="A0A087G3N1"/>
<proteinExistence type="predicted"/>
<evidence type="ECO:0000313" key="1">
    <source>
        <dbReference type="EMBL" id="KFK24483.1"/>
    </source>
</evidence>
<name>A0A087G3N1_ARAAL</name>
<organism evidence="1 2">
    <name type="scientific">Arabis alpina</name>
    <name type="common">Alpine rock-cress</name>
    <dbReference type="NCBI Taxonomy" id="50452"/>
    <lineage>
        <taxon>Eukaryota</taxon>
        <taxon>Viridiplantae</taxon>
        <taxon>Streptophyta</taxon>
        <taxon>Embryophyta</taxon>
        <taxon>Tracheophyta</taxon>
        <taxon>Spermatophyta</taxon>
        <taxon>Magnoliopsida</taxon>
        <taxon>eudicotyledons</taxon>
        <taxon>Gunneridae</taxon>
        <taxon>Pentapetalae</taxon>
        <taxon>rosids</taxon>
        <taxon>malvids</taxon>
        <taxon>Brassicales</taxon>
        <taxon>Brassicaceae</taxon>
        <taxon>Arabideae</taxon>
        <taxon>Arabis</taxon>
    </lineage>
</organism>
<keyword evidence="2" id="KW-1185">Reference proteome</keyword>
<dbReference type="Proteomes" id="UP000029120">
    <property type="component" value="Unassembled WGS sequence"/>
</dbReference>
<dbReference type="EMBL" id="KL968368">
    <property type="protein sequence ID" value="KFK24483.1"/>
    <property type="molecule type" value="Genomic_DNA"/>
</dbReference>
<feature type="non-terminal residue" evidence="1">
    <location>
        <position position="1"/>
    </location>
</feature>
<dbReference type="eggNOG" id="KOG1159">
    <property type="taxonomic scope" value="Eukaryota"/>
</dbReference>
<sequence length="70" mass="8288">INPKYFPKGPDVMIPQDELIDQPKYKILYHTQEKLEPELLVEPDIIQRARGMSPRKLSKDKSKPYCFLKM</sequence>